<keyword evidence="2" id="KW-1185">Reference proteome</keyword>
<proteinExistence type="predicted"/>
<dbReference type="Proteomes" id="UP000053815">
    <property type="component" value="Unassembled WGS sequence"/>
</dbReference>
<dbReference type="Pfam" id="PF12239">
    <property type="entry name" value="DUF3605"/>
    <property type="match status" value="1"/>
</dbReference>
<dbReference type="PANTHER" id="PTHR35020">
    <property type="entry name" value="N-ACETYLGLUCOSAMINE-INDUCED PROTEIN 1"/>
    <property type="match status" value="1"/>
</dbReference>
<evidence type="ECO:0000313" key="2">
    <source>
        <dbReference type="Proteomes" id="UP000053815"/>
    </source>
</evidence>
<dbReference type="AlphaFoldDB" id="A0A0C9MQY0"/>
<protein>
    <submittedName>
        <fullName evidence="1">Uncharacterized protein</fullName>
    </submittedName>
</protein>
<dbReference type="GO" id="GO:0006044">
    <property type="term" value="P:N-acetylglucosamine metabolic process"/>
    <property type="evidence" value="ECO:0007669"/>
    <property type="project" value="TreeGrafter"/>
</dbReference>
<sequence length="167" mass="19591">MPPNVILAAPTSATSSSLVTPALKRDEDQVFTWNEVYHYVSTNQIKSIHRNKQVQTVYNQWMKDTLNKYGSIENYLLSTKLHFKPIEDKNRPPVIILPNDFPYSVEEGIKHILLWSQIPLSQSYIEEILEANYGSKTYEWVYFVNPPEIQSVRKLPHVHVFMRQRMN</sequence>
<dbReference type="PANTHER" id="PTHR35020:SF2">
    <property type="entry name" value="N-ACETYLGLUCOSAMINE-INDUCED PROTEIN 1"/>
    <property type="match status" value="1"/>
</dbReference>
<dbReference type="OrthoDB" id="498286at2759"/>
<evidence type="ECO:0000313" key="1">
    <source>
        <dbReference type="EMBL" id="GAN04403.1"/>
    </source>
</evidence>
<accession>A0A0C9MQY0</accession>
<organism evidence="1">
    <name type="scientific">Mucor ambiguus</name>
    <dbReference type="NCBI Taxonomy" id="91626"/>
    <lineage>
        <taxon>Eukaryota</taxon>
        <taxon>Fungi</taxon>
        <taxon>Fungi incertae sedis</taxon>
        <taxon>Mucoromycota</taxon>
        <taxon>Mucoromycotina</taxon>
        <taxon>Mucoromycetes</taxon>
        <taxon>Mucorales</taxon>
        <taxon>Mucorineae</taxon>
        <taxon>Mucoraceae</taxon>
        <taxon>Mucor</taxon>
    </lineage>
</organism>
<dbReference type="GO" id="GO:0005737">
    <property type="term" value="C:cytoplasm"/>
    <property type="evidence" value="ECO:0007669"/>
    <property type="project" value="TreeGrafter"/>
</dbReference>
<dbReference type="InterPro" id="IPR022036">
    <property type="entry name" value="DUF3605"/>
</dbReference>
<gene>
    <name evidence="1" type="ORF">MAM1_0062d03863</name>
</gene>
<name>A0A0C9MQY0_9FUNG</name>
<reference evidence="1" key="1">
    <citation type="submission" date="2014-09" db="EMBL/GenBank/DDBJ databases">
        <title>Draft genome sequence of an oleaginous Mucoromycotina fungus Mucor ambiguus NBRC6742.</title>
        <authorList>
            <person name="Takeda I."/>
            <person name="Yamane N."/>
            <person name="Morita T."/>
            <person name="Tamano K."/>
            <person name="Machida M."/>
            <person name="Baker S."/>
            <person name="Koike H."/>
        </authorList>
    </citation>
    <scope>NUCLEOTIDE SEQUENCE</scope>
    <source>
        <strain evidence="1">NBRC 6742</strain>
    </source>
</reference>
<dbReference type="STRING" id="91626.A0A0C9MQY0"/>
<dbReference type="EMBL" id="DF836351">
    <property type="protein sequence ID" value="GAN04403.1"/>
    <property type="molecule type" value="Genomic_DNA"/>
</dbReference>